<proteinExistence type="predicted"/>
<dbReference type="EMBL" id="BGZK01003408">
    <property type="protein sequence ID" value="GBP01007.1"/>
    <property type="molecule type" value="Genomic_DNA"/>
</dbReference>
<protein>
    <submittedName>
        <fullName evidence="1">Uncharacterized protein</fullName>
    </submittedName>
</protein>
<reference evidence="1 2" key="1">
    <citation type="journal article" date="2019" name="Commun. Biol.">
        <title>The bagworm genome reveals a unique fibroin gene that provides high tensile strength.</title>
        <authorList>
            <person name="Kono N."/>
            <person name="Nakamura H."/>
            <person name="Ohtoshi R."/>
            <person name="Tomita M."/>
            <person name="Numata K."/>
            <person name="Arakawa K."/>
        </authorList>
    </citation>
    <scope>NUCLEOTIDE SEQUENCE [LARGE SCALE GENOMIC DNA]</scope>
</reference>
<dbReference type="OrthoDB" id="2433005at2759"/>
<organism evidence="1 2">
    <name type="scientific">Eumeta variegata</name>
    <name type="common">Bagworm moth</name>
    <name type="synonym">Eumeta japonica</name>
    <dbReference type="NCBI Taxonomy" id="151549"/>
    <lineage>
        <taxon>Eukaryota</taxon>
        <taxon>Metazoa</taxon>
        <taxon>Ecdysozoa</taxon>
        <taxon>Arthropoda</taxon>
        <taxon>Hexapoda</taxon>
        <taxon>Insecta</taxon>
        <taxon>Pterygota</taxon>
        <taxon>Neoptera</taxon>
        <taxon>Endopterygota</taxon>
        <taxon>Lepidoptera</taxon>
        <taxon>Glossata</taxon>
        <taxon>Ditrysia</taxon>
        <taxon>Tineoidea</taxon>
        <taxon>Psychidae</taxon>
        <taxon>Oiketicinae</taxon>
        <taxon>Eumeta</taxon>
    </lineage>
</organism>
<dbReference type="PANTHER" id="PTHR46954">
    <property type="entry name" value="C2H2-TYPE DOMAIN-CONTAINING PROTEIN"/>
    <property type="match status" value="1"/>
</dbReference>
<dbReference type="AlphaFoldDB" id="A0A4C1SI07"/>
<name>A0A4C1SI07_EUMVA</name>
<sequence length="160" mass="18168">MRYRGGGGSNNALPAKTSNTSAILLSARPDIPPTSHTLQQKQVRVILLHEHFGFHIDNKRITIDDDLEKQNFQHAGETLVKIWREMKIDNYDVSIEYRKPEESLQDPAVPNLAWYSAHVSESQYLLQVIKCADEFCCSRSRSALKSVFSETFLPPPCPIL</sequence>
<evidence type="ECO:0000313" key="2">
    <source>
        <dbReference type="Proteomes" id="UP000299102"/>
    </source>
</evidence>
<gene>
    <name evidence="1" type="ORF">EVAR_66740_1</name>
</gene>
<accession>A0A4C1SI07</accession>
<evidence type="ECO:0000313" key="1">
    <source>
        <dbReference type="EMBL" id="GBP01007.1"/>
    </source>
</evidence>
<dbReference type="PANTHER" id="PTHR46954:SF1">
    <property type="entry name" value="C2H2-TYPE DOMAIN-CONTAINING PROTEIN"/>
    <property type="match status" value="1"/>
</dbReference>
<keyword evidence="2" id="KW-1185">Reference proteome</keyword>
<dbReference type="Proteomes" id="UP000299102">
    <property type="component" value="Unassembled WGS sequence"/>
</dbReference>
<comment type="caution">
    <text evidence="1">The sequence shown here is derived from an EMBL/GenBank/DDBJ whole genome shotgun (WGS) entry which is preliminary data.</text>
</comment>